<organism evidence="2 3">
    <name type="scientific">Lepraria neglecta</name>
    <dbReference type="NCBI Taxonomy" id="209136"/>
    <lineage>
        <taxon>Eukaryota</taxon>
        <taxon>Fungi</taxon>
        <taxon>Dikarya</taxon>
        <taxon>Ascomycota</taxon>
        <taxon>Pezizomycotina</taxon>
        <taxon>Lecanoromycetes</taxon>
        <taxon>OSLEUM clade</taxon>
        <taxon>Lecanoromycetidae</taxon>
        <taxon>Lecanorales</taxon>
        <taxon>Lecanorineae</taxon>
        <taxon>Stereocaulaceae</taxon>
        <taxon>Lepraria</taxon>
    </lineage>
</organism>
<feature type="chain" id="PRO_5041961722" description="Dirigent protein" evidence="1">
    <location>
        <begin position="18"/>
        <end position="176"/>
    </location>
</feature>
<sequence>MYRHLTLVLAIASTTLAQIPTNTSFQDLTSYLPFISVNTAYIANDTRASAQLANAPANPITIFLTTLDVPFTQFIAEPLPSGVAGQIEGVNIANKPLTSGLLQYLQIDGLHLSSSFNGTQFLTTRFNDTKYESVTGGAKIEVFRNETAFYIGTGISFKSIRPSLPSLSHTKQSLHY</sequence>
<dbReference type="AlphaFoldDB" id="A0AAE0DJI5"/>
<gene>
    <name evidence="2" type="ORF">OEA41_005683</name>
</gene>
<proteinExistence type="predicted"/>
<reference evidence="2" key="1">
    <citation type="submission" date="2022-11" db="EMBL/GenBank/DDBJ databases">
        <title>Chromosomal genome sequence assembly and mating type (MAT) locus characterization of the leprose asexual lichenized fungus Lepraria neglecta (Nyl.) Erichsen.</title>
        <authorList>
            <person name="Allen J.L."/>
            <person name="Pfeffer B."/>
        </authorList>
    </citation>
    <scope>NUCLEOTIDE SEQUENCE</scope>
    <source>
        <strain evidence="2">Allen 5258</strain>
    </source>
</reference>
<evidence type="ECO:0000313" key="3">
    <source>
        <dbReference type="Proteomes" id="UP001276659"/>
    </source>
</evidence>
<evidence type="ECO:0008006" key="4">
    <source>
        <dbReference type="Google" id="ProtNLM"/>
    </source>
</evidence>
<dbReference type="Proteomes" id="UP001276659">
    <property type="component" value="Unassembled WGS sequence"/>
</dbReference>
<comment type="caution">
    <text evidence="2">The sequence shown here is derived from an EMBL/GenBank/DDBJ whole genome shotgun (WGS) entry which is preliminary data.</text>
</comment>
<accession>A0AAE0DJI5</accession>
<evidence type="ECO:0000313" key="2">
    <source>
        <dbReference type="EMBL" id="KAK3172362.1"/>
    </source>
</evidence>
<keyword evidence="3" id="KW-1185">Reference proteome</keyword>
<evidence type="ECO:0000256" key="1">
    <source>
        <dbReference type="SAM" id="SignalP"/>
    </source>
</evidence>
<name>A0AAE0DJI5_9LECA</name>
<dbReference type="EMBL" id="JASNWA010000007">
    <property type="protein sequence ID" value="KAK3172362.1"/>
    <property type="molecule type" value="Genomic_DNA"/>
</dbReference>
<feature type="signal peptide" evidence="1">
    <location>
        <begin position="1"/>
        <end position="17"/>
    </location>
</feature>
<keyword evidence="1" id="KW-0732">Signal</keyword>
<protein>
    <recommendedName>
        <fullName evidence="4">Dirigent protein</fullName>
    </recommendedName>
</protein>